<dbReference type="Proteomes" id="UP000515511">
    <property type="component" value="Chromosome"/>
</dbReference>
<organism evidence="4 5">
    <name type="scientific">Leifsonia shinshuensis</name>
    <dbReference type="NCBI Taxonomy" id="150026"/>
    <lineage>
        <taxon>Bacteria</taxon>
        <taxon>Bacillati</taxon>
        <taxon>Actinomycetota</taxon>
        <taxon>Actinomycetes</taxon>
        <taxon>Micrococcales</taxon>
        <taxon>Microbacteriaceae</taxon>
        <taxon>Leifsonia</taxon>
    </lineage>
</organism>
<feature type="domain" description="DUF1996" evidence="3">
    <location>
        <begin position="72"/>
        <end position="282"/>
    </location>
</feature>
<sequence length="326" mass="33142">MPTSSRLRSPIALLIAFGAALVLAAGAAAATAATVAASAPPPRVDTTGFPSGGSNPGIFTDTCTRSTTAPNDPIMMPGMTGMSMQHDFFGNPAVNASSTAAMLRAGSTTCSTSADASAYWTPVVYQNGSALVPQRTLLYWRTPAGIASSTRSMPEGISLIAGNETATAPQSTSVVDWTCTTTASNPRPGRAALPHDCPSGSQLRLVITFPNCWDGHTMDGRDRSGAVYATSSGCPSSHPVHIPQIVLHITYPTTSGAGITLSTGPQTQGPPVTGHADFVSGWQQSRMDADAAACDTAQVRCGPVKGADAVPQGGKVQSAKVPGGKG</sequence>
<dbReference type="PANTHER" id="PTHR43662">
    <property type="match status" value="1"/>
</dbReference>
<dbReference type="InterPro" id="IPR018535">
    <property type="entry name" value="DUF1996"/>
</dbReference>
<evidence type="ECO:0000256" key="2">
    <source>
        <dbReference type="SAM" id="SignalP"/>
    </source>
</evidence>
<feature type="signal peptide" evidence="2">
    <location>
        <begin position="1"/>
        <end position="24"/>
    </location>
</feature>
<dbReference type="EMBL" id="CP043641">
    <property type="protein sequence ID" value="QNE34905.1"/>
    <property type="molecule type" value="Genomic_DNA"/>
</dbReference>
<proteinExistence type="predicted"/>
<feature type="chain" id="PRO_5038800666" evidence="2">
    <location>
        <begin position="25"/>
        <end position="326"/>
    </location>
</feature>
<gene>
    <name evidence="4" type="ORF">F1C12_07030</name>
</gene>
<dbReference type="Pfam" id="PF09362">
    <property type="entry name" value="DUF1996"/>
    <property type="match status" value="1"/>
</dbReference>
<reference evidence="5" key="1">
    <citation type="submission" date="2019-09" db="EMBL/GenBank/DDBJ databases">
        <title>Antimicrobial potential of Antarctic Bacteria.</title>
        <authorList>
            <person name="Benaud N."/>
            <person name="Edwards R.J."/>
            <person name="Ferrari B.C."/>
        </authorList>
    </citation>
    <scope>NUCLEOTIDE SEQUENCE [LARGE SCALE GENOMIC DNA]</scope>
    <source>
        <strain evidence="5">INR9</strain>
    </source>
</reference>
<evidence type="ECO:0000313" key="5">
    <source>
        <dbReference type="Proteomes" id="UP000515511"/>
    </source>
</evidence>
<keyword evidence="2" id="KW-0732">Signal</keyword>
<dbReference type="PANTHER" id="PTHR43662:SF3">
    <property type="entry name" value="DOMAIN PROTEIN, PUTATIVE (AFU_ORTHOLOGUE AFUA_6G11970)-RELATED"/>
    <property type="match status" value="1"/>
</dbReference>
<name>A0A7G6Y8U0_9MICO</name>
<accession>A0A7G6Y8U0</accession>
<evidence type="ECO:0000259" key="3">
    <source>
        <dbReference type="Pfam" id="PF09362"/>
    </source>
</evidence>
<feature type="region of interest" description="Disordered" evidence="1">
    <location>
        <begin position="36"/>
        <end position="58"/>
    </location>
</feature>
<dbReference type="KEGG" id="lse:F1C12_07030"/>
<dbReference type="AlphaFoldDB" id="A0A7G6Y8U0"/>
<evidence type="ECO:0000313" key="4">
    <source>
        <dbReference type="EMBL" id="QNE34905.1"/>
    </source>
</evidence>
<protein>
    <submittedName>
        <fullName evidence="4">DUF1996 domain-containing protein</fullName>
    </submittedName>
</protein>
<dbReference type="RefSeq" id="WP_185278076.1">
    <property type="nucleotide sequence ID" value="NZ_CP043641.1"/>
</dbReference>
<evidence type="ECO:0000256" key="1">
    <source>
        <dbReference type="SAM" id="MobiDB-lite"/>
    </source>
</evidence>